<evidence type="ECO:0000313" key="1">
    <source>
        <dbReference type="EMBL" id="KAF5639505.1"/>
    </source>
</evidence>
<protein>
    <submittedName>
        <fullName evidence="1">Uncharacterized protein</fullName>
    </submittedName>
</protein>
<sequence length="105" mass="11399">MPEPPEFGPMSLQGKYASCLHLESLSRVEATPANSQLSRKAEAESFFLLINVGWFDGGDKRGPIVKREPSSAEDESFFLQTDAGWFDGGDKKRATGGAGSEEWAS</sequence>
<dbReference type="GeneID" id="59303558"/>
<accession>A0A8H5RQ50</accession>
<dbReference type="OrthoDB" id="5100876at2759"/>
<name>A0A8H5RQ50_9HYPO</name>
<gene>
    <name evidence="1" type="ORF">FTJAE_4843</name>
</gene>
<keyword evidence="2" id="KW-1185">Reference proteome</keyword>
<reference evidence="1 2" key="1">
    <citation type="submission" date="2020-05" db="EMBL/GenBank/DDBJ databases">
        <title>Identification and distribution of gene clusters putatively required for synthesis of sphingolipid metabolism inhibitors in phylogenetically diverse species of the filamentous fungus Fusarium.</title>
        <authorList>
            <person name="Kim H.-S."/>
            <person name="Busman M."/>
            <person name="Brown D.W."/>
            <person name="Divon H."/>
            <person name="Uhlig S."/>
            <person name="Proctor R.H."/>
        </authorList>
    </citation>
    <scope>NUCLEOTIDE SEQUENCE [LARGE SCALE GENOMIC DNA]</scope>
    <source>
        <strain evidence="1 2">NRRL 66243</strain>
    </source>
</reference>
<comment type="caution">
    <text evidence="1">The sequence shown here is derived from an EMBL/GenBank/DDBJ whole genome shotgun (WGS) entry which is preliminary data.</text>
</comment>
<proteinExistence type="predicted"/>
<evidence type="ECO:0000313" key="2">
    <source>
        <dbReference type="Proteomes" id="UP000530670"/>
    </source>
</evidence>
<dbReference type="EMBL" id="JAAQRI010000091">
    <property type="protein sequence ID" value="KAF5639505.1"/>
    <property type="molecule type" value="Genomic_DNA"/>
</dbReference>
<dbReference type="RefSeq" id="XP_037208100.1">
    <property type="nucleotide sequence ID" value="XM_037351288.1"/>
</dbReference>
<dbReference type="Proteomes" id="UP000530670">
    <property type="component" value="Unassembled WGS sequence"/>
</dbReference>
<organism evidence="1 2">
    <name type="scientific">Fusarium tjaetaba</name>
    <dbReference type="NCBI Taxonomy" id="1567544"/>
    <lineage>
        <taxon>Eukaryota</taxon>
        <taxon>Fungi</taxon>
        <taxon>Dikarya</taxon>
        <taxon>Ascomycota</taxon>
        <taxon>Pezizomycotina</taxon>
        <taxon>Sordariomycetes</taxon>
        <taxon>Hypocreomycetidae</taxon>
        <taxon>Hypocreales</taxon>
        <taxon>Nectriaceae</taxon>
        <taxon>Fusarium</taxon>
        <taxon>Fusarium fujikuroi species complex</taxon>
    </lineage>
</organism>
<dbReference type="AlphaFoldDB" id="A0A8H5RQ50"/>